<evidence type="ECO:0000256" key="1">
    <source>
        <dbReference type="SAM" id="MobiDB-lite"/>
    </source>
</evidence>
<accession>A0A250I6T9</accession>
<dbReference type="SUPFAM" id="SSF46785">
    <property type="entry name" value="Winged helix' DNA-binding domain"/>
    <property type="match status" value="1"/>
</dbReference>
<dbReference type="GO" id="GO:0003700">
    <property type="term" value="F:DNA-binding transcription factor activity"/>
    <property type="evidence" value="ECO:0007669"/>
    <property type="project" value="InterPro"/>
</dbReference>
<dbReference type="Pfam" id="PF12802">
    <property type="entry name" value="MarR_2"/>
    <property type="match status" value="1"/>
</dbReference>
<name>A0A250I6T9_9BACT</name>
<sequence length="189" mass="20920">MTRSALPIDHAEHALLLMSRLHRWAATSVQANQLGGELSLRQLTVLYAIRQGVSSPGILARRLLVTPAVITGLLDRLERQGYVRREAEPDDRRRLRMVPTEAGLAVSLRVRQALTRELAAQFASASPAELKELGRALNLVERALGALEQRTPSPPDGGPEDEEVRSTQRKRVPPTSGGQKKRHNPRRTP</sequence>
<organism evidence="3 4">
    <name type="scientific">Melittangium boletus DSM 14713</name>
    <dbReference type="NCBI Taxonomy" id="1294270"/>
    <lineage>
        <taxon>Bacteria</taxon>
        <taxon>Pseudomonadati</taxon>
        <taxon>Myxococcota</taxon>
        <taxon>Myxococcia</taxon>
        <taxon>Myxococcales</taxon>
        <taxon>Cystobacterineae</taxon>
        <taxon>Archangiaceae</taxon>
        <taxon>Melittangium</taxon>
    </lineage>
</organism>
<dbReference type="SMART" id="SM00347">
    <property type="entry name" value="HTH_MARR"/>
    <property type="match status" value="1"/>
</dbReference>
<dbReference type="PROSITE" id="PS50995">
    <property type="entry name" value="HTH_MARR_2"/>
    <property type="match status" value="1"/>
</dbReference>
<keyword evidence="4" id="KW-1185">Reference proteome</keyword>
<dbReference type="RefSeq" id="WP_245919367.1">
    <property type="nucleotide sequence ID" value="NZ_CP022163.1"/>
</dbReference>
<reference evidence="3 4" key="1">
    <citation type="submission" date="2017-06" db="EMBL/GenBank/DDBJ databases">
        <authorList>
            <person name="Kim H.J."/>
            <person name="Triplett B.A."/>
        </authorList>
    </citation>
    <scope>NUCLEOTIDE SEQUENCE [LARGE SCALE GENOMIC DNA]</scope>
    <source>
        <strain evidence="3 4">DSM 14713</strain>
    </source>
</reference>
<dbReference type="InterPro" id="IPR036388">
    <property type="entry name" value="WH-like_DNA-bd_sf"/>
</dbReference>
<dbReference type="EMBL" id="CP022163">
    <property type="protein sequence ID" value="ATB26881.1"/>
    <property type="molecule type" value="Genomic_DNA"/>
</dbReference>
<proteinExistence type="predicted"/>
<dbReference type="GO" id="GO:0006950">
    <property type="term" value="P:response to stress"/>
    <property type="evidence" value="ECO:0007669"/>
    <property type="project" value="TreeGrafter"/>
</dbReference>
<evidence type="ECO:0000313" key="4">
    <source>
        <dbReference type="Proteomes" id="UP000217289"/>
    </source>
</evidence>
<dbReference type="KEGG" id="mbd:MEBOL_000315"/>
<feature type="region of interest" description="Disordered" evidence="1">
    <location>
        <begin position="144"/>
        <end position="189"/>
    </location>
</feature>
<evidence type="ECO:0000313" key="3">
    <source>
        <dbReference type="EMBL" id="ATB26881.1"/>
    </source>
</evidence>
<dbReference type="InterPro" id="IPR000835">
    <property type="entry name" value="HTH_MarR-typ"/>
</dbReference>
<dbReference type="Gene3D" id="1.10.10.10">
    <property type="entry name" value="Winged helix-like DNA-binding domain superfamily/Winged helix DNA-binding domain"/>
    <property type="match status" value="1"/>
</dbReference>
<protein>
    <recommendedName>
        <fullName evidence="2">HTH marR-type domain-containing protein</fullName>
    </recommendedName>
</protein>
<dbReference type="PRINTS" id="PR00598">
    <property type="entry name" value="HTHMARR"/>
</dbReference>
<gene>
    <name evidence="3" type="ORF">MEBOL_000315</name>
</gene>
<evidence type="ECO:0000259" key="2">
    <source>
        <dbReference type="PROSITE" id="PS50995"/>
    </source>
</evidence>
<dbReference type="Proteomes" id="UP000217289">
    <property type="component" value="Chromosome"/>
</dbReference>
<dbReference type="PANTHER" id="PTHR33164">
    <property type="entry name" value="TRANSCRIPTIONAL REGULATOR, MARR FAMILY"/>
    <property type="match status" value="1"/>
</dbReference>
<feature type="domain" description="HTH marR-type" evidence="2">
    <location>
        <begin position="8"/>
        <end position="145"/>
    </location>
</feature>
<feature type="compositionally biased region" description="Basic residues" evidence="1">
    <location>
        <begin position="179"/>
        <end position="189"/>
    </location>
</feature>
<dbReference type="InterPro" id="IPR036390">
    <property type="entry name" value="WH_DNA-bd_sf"/>
</dbReference>
<dbReference type="InterPro" id="IPR039422">
    <property type="entry name" value="MarR/SlyA-like"/>
</dbReference>
<dbReference type="PANTHER" id="PTHR33164:SF43">
    <property type="entry name" value="HTH-TYPE TRANSCRIPTIONAL REPRESSOR YETL"/>
    <property type="match status" value="1"/>
</dbReference>
<dbReference type="AlphaFoldDB" id="A0A250I6T9"/>